<keyword evidence="2" id="KW-1015">Disulfide bond</keyword>
<comment type="similarity">
    <text evidence="1">Belongs to the Ole e I family.</text>
</comment>
<feature type="signal peptide" evidence="3">
    <location>
        <begin position="1"/>
        <end position="19"/>
    </location>
</feature>
<gene>
    <name evidence="4" type="ORF">ILEXP_LOCUS44714</name>
</gene>
<keyword evidence="3" id="KW-0732">Signal</keyword>
<feature type="chain" id="PRO_5044856310" evidence="3">
    <location>
        <begin position="20"/>
        <end position="158"/>
    </location>
</feature>
<protein>
    <submittedName>
        <fullName evidence="4">Uncharacterized protein</fullName>
    </submittedName>
</protein>
<dbReference type="PANTHER" id="PTHR31614">
    <property type="entry name" value="PROTEIN DOWNSTREAM OF FLC-RELATED"/>
    <property type="match status" value="1"/>
</dbReference>
<evidence type="ECO:0000313" key="5">
    <source>
        <dbReference type="Proteomes" id="UP001642360"/>
    </source>
</evidence>
<dbReference type="Proteomes" id="UP001642360">
    <property type="component" value="Unassembled WGS sequence"/>
</dbReference>
<evidence type="ECO:0000256" key="2">
    <source>
        <dbReference type="ARBA" id="ARBA00023157"/>
    </source>
</evidence>
<evidence type="ECO:0000256" key="1">
    <source>
        <dbReference type="ARBA" id="ARBA00010049"/>
    </source>
</evidence>
<dbReference type="AlphaFoldDB" id="A0ABC8U1E8"/>
<accession>A0ABC8U1E8</accession>
<evidence type="ECO:0000313" key="4">
    <source>
        <dbReference type="EMBL" id="CAK9174928.1"/>
    </source>
</evidence>
<evidence type="ECO:0000256" key="3">
    <source>
        <dbReference type="SAM" id="SignalP"/>
    </source>
</evidence>
<organism evidence="4 5">
    <name type="scientific">Ilex paraguariensis</name>
    <name type="common">yerba mate</name>
    <dbReference type="NCBI Taxonomy" id="185542"/>
    <lineage>
        <taxon>Eukaryota</taxon>
        <taxon>Viridiplantae</taxon>
        <taxon>Streptophyta</taxon>
        <taxon>Embryophyta</taxon>
        <taxon>Tracheophyta</taxon>
        <taxon>Spermatophyta</taxon>
        <taxon>Magnoliopsida</taxon>
        <taxon>eudicotyledons</taxon>
        <taxon>Gunneridae</taxon>
        <taxon>Pentapetalae</taxon>
        <taxon>asterids</taxon>
        <taxon>campanulids</taxon>
        <taxon>Aquifoliales</taxon>
        <taxon>Aquifoliaceae</taxon>
        <taxon>Ilex</taxon>
    </lineage>
</organism>
<dbReference type="PANTHER" id="PTHR31614:SF5">
    <property type="entry name" value="ALLERGEN-LIKE PROTEIN BRSN20"/>
    <property type="match status" value="1"/>
</dbReference>
<dbReference type="InterPro" id="IPR006041">
    <property type="entry name" value="Pollen_Ole_e1_allergen"/>
</dbReference>
<dbReference type="EMBL" id="CAUOFW020006502">
    <property type="protein sequence ID" value="CAK9174928.1"/>
    <property type="molecule type" value="Genomic_DNA"/>
</dbReference>
<reference evidence="4 5" key="1">
    <citation type="submission" date="2024-02" db="EMBL/GenBank/DDBJ databases">
        <authorList>
            <person name="Vignale AGUSTIN F."/>
            <person name="Sosa J E."/>
            <person name="Modenutti C."/>
        </authorList>
    </citation>
    <scope>NUCLEOTIDE SEQUENCE [LARGE SCALE GENOMIC DNA]</scope>
</reference>
<name>A0ABC8U1E8_9AQUA</name>
<keyword evidence="5" id="KW-1185">Reference proteome</keyword>
<dbReference type="Pfam" id="PF01190">
    <property type="entry name" value="Pollen_Ole_e_1"/>
    <property type="match status" value="1"/>
</dbReference>
<sequence>MAKLVLLFAVCILPAIASALYHNGPFIVQGKAYCDTCRCGFETPVTKYLAGATVRIECRDRATQKLKYSNDGVTDETGTYNIMVNTNCGDDIAEAVLVKSPDPKCATPDNGRNRARVVVTNYNGMTSNIRYANNMGFLQDEPLPSCPKILQTYQQVDE</sequence>
<proteinExistence type="inferred from homology"/>
<comment type="caution">
    <text evidence="4">The sequence shown here is derived from an EMBL/GenBank/DDBJ whole genome shotgun (WGS) entry which is preliminary data.</text>
</comment>